<dbReference type="InterPro" id="IPR037278">
    <property type="entry name" value="ARFGAP/RecO"/>
</dbReference>
<dbReference type="GeneID" id="63918631"/>
<dbReference type="SUPFAM" id="SSF57863">
    <property type="entry name" value="ArfGap/RecO-like zinc finger"/>
    <property type="match status" value="1"/>
</dbReference>
<dbReference type="SMART" id="SM00105">
    <property type="entry name" value="ArfGap"/>
    <property type="match status" value="1"/>
</dbReference>
<dbReference type="CDD" id="cd08839">
    <property type="entry name" value="ArfGap_SMAP"/>
    <property type="match status" value="1"/>
</dbReference>
<feature type="compositionally biased region" description="Polar residues" evidence="2">
    <location>
        <begin position="146"/>
        <end position="165"/>
    </location>
</feature>
<dbReference type="Pfam" id="PF01412">
    <property type="entry name" value="ArfGap"/>
    <property type="match status" value="1"/>
</dbReference>
<feature type="compositionally biased region" description="Pro residues" evidence="2">
    <location>
        <begin position="461"/>
        <end position="470"/>
    </location>
</feature>
<feature type="compositionally biased region" description="Low complexity" evidence="2">
    <location>
        <begin position="500"/>
        <end position="511"/>
    </location>
</feature>
<dbReference type="InterPro" id="IPR051718">
    <property type="entry name" value="ARF_GTPase-activating"/>
</dbReference>
<dbReference type="InterPro" id="IPR038508">
    <property type="entry name" value="ArfGAP_dom_sf"/>
</dbReference>
<dbReference type="Proteomes" id="UP000030672">
    <property type="component" value="Unassembled WGS sequence"/>
</dbReference>
<evidence type="ECO:0000259" key="3">
    <source>
        <dbReference type="PROSITE" id="PS50115"/>
    </source>
</evidence>
<evidence type="ECO:0000313" key="5">
    <source>
        <dbReference type="Proteomes" id="UP000030672"/>
    </source>
</evidence>
<dbReference type="PROSITE" id="PS50115">
    <property type="entry name" value="ARFGAP"/>
    <property type="match status" value="1"/>
</dbReference>
<sequence>MSRRPAGPDRTMQNQQTLKSLVKLEGNKSCADCKRNKHPRWASWNLGIFICIRCSGIHRGMGTHISRVKSVDLDSWTDEQLQSMLKWGNTRANKYWEAKLAPGHVPAEAKIENFIRTKYDSKRWTMDGPIPDPSTLGGEGGDEDVVNTNQPSASTEPLTSLQPLSVVQEKAKLDRSASLRNASMSSGPAAPPAAPRAPAPVIDLFGDDPTPARASTAEPTIASRPPPQQQQKAPAAPPKQNRPGDSLLGLDFFGNSQSAPPARPASAASGVATAGSNPRSDLKQSILSLYASAPKPAPVQQPQSSSNAFGGFSSPPLQSPAASTSSFGGMADAFGGLNFGGTPVPQQQQQQQPKPSAFSNLTSPVSRTSSLSGGSFFDAKPAPPPKPAAAPAPKPQPARMSSGFGDFGDFTSAPSPAPMSTKSPVPASSGMGDLFDMSAPAPAPPKPATSTSASAFNLSSPAPPPKPAPVPAMSGLDNMDAWGSNNAWSTPEPAAPAPPTTSYKAPAPTTSYKAPAMTSVSNDDDFGGWGSNEGTSSSKPTVSQDDDFGGWSSAPAPAASTTNSKAPASDDLFGNVWG</sequence>
<feature type="compositionally biased region" description="Polar residues" evidence="2">
    <location>
        <begin position="353"/>
        <end position="373"/>
    </location>
</feature>
<name>A0A074VFN0_AURM1</name>
<dbReference type="GO" id="GO:0005096">
    <property type="term" value="F:GTPase activator activity"/>
    <property type="evidence" value="ECO:0007669"/>
    <property type="project" value="InterPro"/>
</dbReference>
<feature type="compositionally biased region" description="Polar residues" evidence="2">
    <location>
        <begin position="277"/>
        <end position="287"/>
    </location>
</feature>
<feature type="domain" description="Arf-GAP" evidence="3">
    <location>
        <begin position="15"/>
        <end position="125"/>
    </location>
</feature>
<keyword evidence="5" id="KW-1185">Reference proteome</keyword>
<dbReference type="GO" id="GO:0005737">
    <property type="term" value="C:cytoplasm"/>
    <property type="evidence" value="ECO:0007669"/>
    <property type="project" value="TreeGrafter"/>
</dbReference>
<dbReference type="PANTHER" id="PTHR45705">
    <property type="entry name" value="FI20236P1"/>
    <property type="match status" value="1"/>
</dbReference>
<feature type="compositionally biased region" description="Polar residues" evidence="2">
    <location>
        <begin position="532"/>
        <end position="543"/>
    </location>
</feature>
<feature type="compositionally biased region" description="Pro residues" evidence="2">
    <location>
        <begin position="381"/>
        <end position="396"/>
    </location>
</feature>
<feature type="compositionally biased region" description="Low complexity" evidence="2">
    <location>
        <begin position="256"/>
        <end position="276"/>
    </location>
</feature>
<evidence type="ECO:0000256" key="1">
    <source>
        <dbReference type="PROSITE-ProRule" id="PRU00288"/>
    </source>
</evidence>
<dbReference type="Gene3D" id="1.10.220.150">
    <property type="entry name" value="Arf GTPase activating protein"/>
    <property type="match status" value="1"/>
</dbReference>
<feature type="compositionally biased region" description="Low complexity" evidence="2">
    <location>
        <begin position="552"/>
        <end position="569"/>
    </location>
</feature>
<dbReference type="PANTHER" id="PTHR45705:SF1">
    <property type="entry name" value="FI20236P1"/>
    <property type="match status" value="1"/>
</dbReference>
<keyword evidence="1" id="KW-0862">Zinc</keyword>
<feature type="compositionally biased region" description="Pro residues" evidence="2">
    <location>
        <begin position="189"/>
        <end position="198"/>
    </location>
</feature>
<dbReference type="FunFam" id="1.10.220.150:FF:000010">
    <property type="entry name" value="Stromal membrane-associated protein"/>
    <property type="match status" value="1"/>
</dbReference>
<dbReference type="HOGENOM" id="CLU_023062_3_3_1"/>
<dbReference type="InterPro" id="IPR001164">
    <property type="entry name" value="ArfGAP_dom"/>
</dbReference>
<dbReference type="GO" id="GO:0008270">
    <property type="term" value="F:zinc ion binding"/>
    <property type="evidence" value="ECO:0007669"/>
    <property type="project" value="UniProtKB-KW"/>
</dbReference>
<dbReference type="EMBL" id="KL584849">
    <property type="protein sequence ID" value="KEQ59263.1"/>
    <property type="molecule type" value="Genomic_DNA"/>
</dbReference>
<dbReference type="STRING" id="1043003.A0A074VFN0"/>
<dbReference type="AlphaFoldDB" id="A0A074VFN0"/>
<evidence type="ECO:0000313" key="4">
    <source>
        <dbReference type="EMBL" id="KEQ59263.1"/>
    </source>
</evidence>
<organism evidence="4 5">
    <name type="scientific">Aureobasidium melanogenum (strain CBS 110374)</name>
    <name type="common">Aureobasidium pullulans var. melanogenum</name>
    <dbReference type="NCBI Taxonomy" id="1043003"/>
    <lineage>
        <taxon>Eukaryota</taxon>
        <taxon>Fungi</taxon>
        <taxon>Dikarya</taxon>
        <taxon>Ascomycota</taxon>
        <taxon>Pezizomycotina</taxon>
        <taxon>Dothideomycetes</taxon>
        <taxon>Dothideomycetidae</taxon>
        <taxon>Dothideales</taxon>
        <taxon>Saccotheciaceae</taxon>
        <taxon>Aureobasidium</taxon>
    </lineage>
</organism>
<accession>A0A074VFN0</accession>
<protein>
    <submittedName>
        <fullName evidence="4">ArfGap-domain-containing protein</fullName>
    </submittedName>
</protein>
<feature type="region of interest" description="Disordered" evidence="2">
    <location>
        <begin position="123"/>
        <end position="578"/>
    </location>
</feature>
<keyword evidence="1" id="KW-0479">Metal-binding</keyword>
<feature type="compositionally biased region" description="Polar residues" evidence="2">
    <location>
        <begin position="412"/>
        <end position="423"/>
    </location>
</feature>
<keyword evidence="1" id="KW-0863">Zinc-finger</keyword>
<evidence type="ECO:0000256" key="2">
    <source>
        <dbReference type="SAM" id="MobiDB-lite"/>
    </source>
</evidence>
<proteinExistence type="predicted"/>
<reference evidence="4 5" key="1">
    <citation type="journal article" date="2014" name="BMC Genomics">
        <title>Genome sequencing of four Aureobasidium pullulans varieties: biotechnological potential, stress tolerance, and description of new species.</title>
        <authorList>
            <person name="Gostin Ar C."/>
            <person name="Ohm R.A."/>
            <person name="Kogej T."/>
            <person name="Sonjak S."/>
            <person name="Turk M."/>
            <person name="Zajc J."/>
            <person name="Zalar P."/>
            <person name="Grube M."/>
            <person name="Sun H."/>
            <person name="Han J."/>
            <person name="Sharma A."/>
            <person name="Chiniquy J."/>
            <person name="Ngan C.Y."/>
            <person name="Lipzen A."/>
            <person name="Barry K."/>
            <person name="Grigoriev I.V."/>
            <person name="Gunde-Cimerman N."/>
        </authorList>
    </citation>
    <scope>NUCLEOTIDE SEQUENCE [LARGE SCALE GENOMIC DNA]</scope>
    <source>
        <strain evidence="4 5">CBS 110374</strain>
    </source>
</reference>
<dbReference type="RefSeq" id="XP_040876286.1">
    <property type="nucleotide sequence ID" value="XM_041025258.1"/>
</dbReference>
<gene>
    <name evidence="4" type="ORF">M437DRAFT_69291</name>
</gene>
<dbReference type="PRINTS" id="PR00405">
    <property type="entry name" value="REVINTRACTNG"/>
</dbReference>
<dbReference type="InterPro" id="IPR044732">
    <property type="entry name" value="ArfGAP_SMAP1-like"/>
</dbReference>